<organism evidence="2 3">
    <name type="scientific">Zancudomyces culisetae</name>
    <name type="common">Gut fungus</name>
    <name type="synonym">Smittium culisetae</name>
    <dbReference type="NCBI Taxonomy" id="1213189"/>
    <lineage>
        <taxon>Eukaryota</taxon>
        <taxon>Fungi</taxon>
        <taxon>Fungi incertae sedis</taxon>
        <taxon>Zoopagomycota</taxon>
        <taxon>Kickxellomycotina</taxon>
        <taxon>Harpellomycetes</taxon>
        <taxon>Harpellales</taxon>
        <taxon>Legeriomycetaceae</taxon>
        <taxon>Zancudomyces</taxon>
    </lineage>
</organism>
<sequence length="323" mass="35976">MAAEKTASIETKDRLDKLETTNNRKRAEISNKMSFLEFDVVEILGYLRNIEKSIAEFATRFENNEEKVKFLLGKLSEISDKSDKVINDVSAVRTEVELNNICLQWSPLIKLNSAPRSLSFEDENLVTLKSEHVMCAESKNSIAKDDLPGLEMQNGSAFSIPNCGKEHIEISTQDNDVGEQKHDTNYNSQSNSKNASELISLEVELFAEASKFSQGGSLGRNKYAKSELGTNSTPSRRPARAQNLTPNIIKNSTFDTNITNLDTTPINNTESAWNSARPDFSSLNSSRNTFSSSNFVGTLFLSSGQIGLRYNDLWKPNSSSRYS</sequence>
<evidence type="ECO:0000256" key="1">
    <source>
        <dbReference type="SAM" id="MobiDB-lite"/>
    </source>
</evidence>
<comment type="caution">
    <text evidence="2">The sequence shown here is derived from an EMBL/GenBank/DDBJ whole genome shotgun (WGS) entry which is preliminary data.</text>
</comment>
<evidence type="ECO:0000313" key="3">
    <source>
        <dbReference type="Proteomes" id="UP000188320"/>
    </source>
</evidence>
<gene>
    <name evidence="2" type="ORF">AX774_g6537</name>
</gene>
<feature type="region of interest" description="Disordered" evidence="1">
    <location>
        <begin position="218"/>
        <end position="243"/>
    </location>
</feature>
<reference evidence="3" key="1">
    <citation type="submission" date="2017-01" db="EMBL/GenBank/DDBJ databases">
        <authorList>
            <person name="Wang Y."/>
            <person name="White M."/>
            <person name="Kvist S."/>
            <person name="Moncalvo J.-M."/>
        </authorList>
    </citation>
    <scope>NUCLEOTIDE SEQUENCE [LARGE SCALE GENOMIC DNA]</scope>
    <source>
        <strain evidence="3">COL-18-3</strain>
    </source>
</reference>
<accession>A0A1R1PGB5</accession>
<protein>
    <submittedName>
        <fullName evidence="2">Uncharacterized protein</fullName>
    </submittedName>
</protein>
<evidence type="ECO:0000313" key="2">
    <source>
        <dbReference type="EMBL" id="OMH80035.1"/>
    </source>
</evidence>
<keyword evidence="3" id="KW-1185">Reference proteome</keyword>
<dbReference type="EMBL" id="LSSK01001323">
    <property type="protein sequence ID" value="OMH80035.1"/>
    <property type="molecule type" value="Genomic_DNA"/>
</dbReference>
<dbReference type="Proteomes" id="UP000188320">
    <property type="component" value="Unassembled WGS sequence"/>
</dbReference>
<dbReference type="AlphaFoldDB" id="A0A1R1PGB5"/>
<proteinExistence type="predicted"/>
<name>A0A1R1PGB5_ZANCU</name>
<feature type="region of interest" description="Disordered" evidence="1">
    <location>
        <begin position="174"/>
        <end position="193"/>
    </location>
</feature>